<keyword evidence="1" id="KW-1133">Transmembrane helix</keyword>
<reference evidence="3 4" key="1">
    <citation type="submission" date="2017-11" db="EMBL/GenBank/DDBJ databases">
        <title>Complete genome sequence of Sphingomonas sp. Strain Cra20, a psychrotolerant potential plant growth promoting rhizobacteria.</title>
        <authorList>
            <person name="Luo Y."/>
        </authorList>
    </citation>
    <scope>NUCLEOTIDE SEQUENCE [LARGE SCALE GENOMIC DNA]</scope>
    <source>
        <strain evidence="3 4">Cra20</strain>
    </source>
</reference>
<dbReference type="OrthoDB" id="9899725at2"/>
<sequence>MRLLKVVTASMLTFGVTAVPVAQASASMLSLQRASTAGEKSSNLDGSVTIMLIAAAAIIGTAVYVSTNDDDPDSP</sequence>
<proteinExistence type="predicted"/>
<dbReference type="EMBL" id="CP024923">
    <property type="protein sequence ID" value="ATY32118.1"/>
    <property type="molecule type" value="Genomic_DNA"/>
</dbReference>
<dbReference type="RefSeq" id="WP_100281927.1">
    <property type="nucleotide sequence ID" value="NZ_CP024923.1"/>
</dbReference>
<keyword evidence="1" id="KW-0472">Membrane</keyword>
<evidence type="ECO:0000256" key="2">
    <source>
        <dbReference type="SAM" id="SignalP"/>
    </source>
</evidence>
<name>A0A2K8MDZ6_9SPHN</name>
<dbReference type="Proteomes" id="UP000229081">
    <property type="component" value="Chromosome"/>
</dbReference>
<feature type="chain" id="PRO_5014849475" evidence="2">
    <location>
        <begin position="19"/>
        <end position="75"/>
    </location>
</feature>
<keyword evidence="1" id="KW-0812">Transmembrane</keyword>
<dbReference type="KEGG" id="sphc:CVN68_09145"/>
<feature type="signal peptide" evidence="2">
    <location>
        <begin position="1"/>
        <end position="18"/>
    </location>
</feature>
<evidence type="ECO:0000313" key="3">
    <source>
        <dbReference type="EMBL" id="ATY32118.1"/>
    </source>
</evidence>
<feature type="transmembrane region" description="Helical" evidence="1">
    <location>
        <begin position="48"/>
        <end position="67"/>
    </location>
</feature>
<protein>
    <submittedName>
        <fullName evidence="3">Uncharacterized protein</fullName>
    </submittedName>
</protein>
<organism evidence="3 4">
    <name type="scientific">Sphingomonas psychrotolerans</name>
    <dbReference type="NCBI Taxonomy" id="1327635"/>
    <lineage>
        <taxon>Bacteria</taxon>
        <taxon>Pseudomonadati</taxon>
        <taxon>Pseudomonadota</taxon>
        <taxon>Alphaproteobacteria</taxon>
        <taxon>Sphingomonadales</taxon>
        <taxon>Sphingomonadaceae</taxon>
        <taxon>Sphingomonas</taxon>
    </lineage>
</organism>
<accession>A0A2K8MDZ6</accession>
<gene>
    <name evidence="3" type="ORF">CVN68_09145</name>
</gene>
<keyword evidence="2" id="KW-0732">Signal</keyword>
<keyword evidence="4" id="KW-1185">Reference proteome</keyword>
<dbReference type="AlphaFoldDB" id="A0A2K8MDZ6"/>
<evidence type="ECO:0000313" key="4">
    <source>
        <dbReference type="Proteomes" id="UP000229081"/>
    </source>
</evidence>
<evidence type="ECO:0000256" key="1">
    <source>
        <dbReference type="SAM" id="Phobius"/>
    </source>
</evidence>